<organism evidence="1 2">
    <name type="scientific">Halochromatium glycolicum</name>
    <dbReference type="NCBI Taxonomy" id="85075"/>
    <lineage>
        <taxon>Bacteria</taxon>
        <taxon>Pseudomonadati</taxon>
        <taxon>Pseudomonadota</taxon>
        <taxon>Gammaproteobacteria</taxon>
        <taxon>Chromatiales</taxon>
        <taxon>Chromatiaceae</taxon>
        <taxon>Halochromatium</taxon>
    </lineage>
</organism>
<keyword evidence="2" id="KW-1185">Reference proteome</keyword>
<proteinExistence type="predicted"/>
<sequence length="171" mass="18969">MQAPPLFVSRLDLRATAPNVGGLMALCEENYNALMRLAPGLPQLSGRLRSRPDHQAELLLAITEQAPYTTTLRLTHVFGDEGREGPQHEDEPDAVLRAYHDAGQVEVLSLRQTILPVLSHYDAPALAAKWRANLFVSKWLGYCLREGHRFSANADLPQPAKSNRKLLLPSV</sequence>
<evidence type="ECO:0008006" key="3">
    <source>
        <dbReference type="Google" id="ProtNLM"/>
    </source>
</evidence>
<reference evidence="1" key="2">
    <citation type="journal article" date="2020" name="Microorganisms">
        <title>Osmotic Adaptation and Compatible Solute Biosynthesis of Phototrophic Bacteria as Revealed from Genome Analyses.</title>
        <authorList>
            <person name="Imhoff J.F."/>
            <person name="Rahn T."/>
            <person name="Kunzel S."/>
            <person name="Keller A."/>
            <person name="Neulinger S.C."/>
        </authorList>
    </citation>
    <scope>NUCLEOTIDE SEQUENCE</scope>
    <source>
        <strain evidence="1">DSM 11080</strain>
    </source>
</reference>
<dbReference type="PANTHER" id="PTHR38774">
    <property type="entry name" value="CYTOPLASMIC PROTEIN-RELATED"/>
    <property type="match status" value="1"/>
</dbReference>
<dbReference type="RefSeq" id="WP_200348374.1">
    <property type="nucleotide sequence ID" value="NZ_NRSJ01000055.1"/>
</dbReference>
<protein>
    <recommendedName>
        <fullName evidence="3">DUF1249 domain-containing protein</fullName>
    </recommendedName>
</protein>
<dbReference type="PANTHER" id="PTHR38774:SF1">
    <property type="entry name" value="CYTOPLASMIC PROTEIN"/>
    <property type="match status" value="1"/>
</dbReference>
<dbReference type="InterPro" id="IPR009659">
    <property type="entry name" value="DUF1249"/>
</dbReference>
<dbReference type="EMBL" id="NRSJ01000055">
    <property type="protein sequence ID" value="MBK1706899.1"/>
    <property type="molecule type" value="Genomic_DNA"/>
</dbReference>
<evidence type="ECO:0000313" key="1">
    <source>
        <dbReference type="EMBL" id="MBK1706899.1"/>
    </source>
</evidence>
<gene>
    <name evidence="1" type="ORF">CKO40_20750</name>
</gene>
<comment type="caution">
    <text evidence="1">The sequence shown here is derived from an EMBL/GenBank/DDBJ whole genome shotgun (WGS) entry which is preliminary data.</text>
</comment>
<reference evidence="1" key="1">
    <citation type="submission" date="2017-08" db="EMBL/GenBank/DDBJ databases">
        <authorList>
            <person name="Imhoff J.F."/>
            <person name="Rahn T."/>
            <person name="Kuenzel S."/>
            <person name="Neulinger S.C."/>
        </authorList>
    </citation>
    <scope>NUCLEOTIDE SEQUENCE</scope>
    <source>
        <strain evidence="1">DSM 11080</strain>
    </source>
</reference>
<evidence type="ECO:0000313" key="2">
    <source>
        <dbReference type="Proteomes" id="UP001296776"/>
    </source>
</evidence>
<dbReference type="Pfam" id="PF06853">
    <property type="entry name" value="DUF1249"/>
    <property type="match status" value="1"/>
</dbReference>
<dbReference type="AlphaFoldDB" id="A0AAJ0U7S7"/>
<dbReference type="Proteomes" id="UP001296776">
    <property type="component" value="Unassembled WGS sequence"/>
</dbReference>
<name>A0AAJ0U7S7_9GAMM</name>
<accession>A0AAJ0U7S7</accession>